<dbReference type="OrthoDB" id="426293at2759"/>
<dbReference type="PANTHER" id="PTHR24198:SF165">
    <property type="entry name" value="ANKYRIN REPEAT-CONTAINING PROTEIN-RELATED"/>
    <property type="match status" value="1"/>
</dbReference>
<dbReference type="AlphaFoldDB" id="A0A1L9U4A1"/>
<dbReference type="PROSITE" id="PS50088">
    <property type="entry name" value="ANK_REPEAT"/>
    <property type="match status" value="2"/>
</dbReference>
<dbReference type="SMART" id="SM00248">
    <property type="entry name" value="ANK"/>
    <property type="match status" value="5"/>
</dbReference>
<accession>A0A1L9U4A1</accession>
<feature type="repeat" description="ANK" evidence="3">
    <location>
        <begin position="96"/>
        <end position="128"/>
    </location>
</feature>
<dbReference type="VEuPathDB" id="FungiDB:ASPBRDRAFT_48801"/>
<feature type="repeat" description="ANK" evidence="3">
    <location>
        <begin position="182"/>
        <end position="211"/>
    </location>
</feature>
<proteinExistence type="predicted"/>
<sequence length="255" mass="28513">MRNLTKELCIAISDDNTDSVTRLLDEGAPMIPEHFTLATQEKRYAILNLFLDRGYDINIDVNRAIPSAIVYALDDMTLLKWFLKHGANPNKRCYIRDCTPLSLAVLEGPFEAIKILFEHGGSSSAQGQLLHYAAMRQTRDSFAVLEYIYNKDPEANASNINKLLDQDTPADFQMNFRAGLGTPLHYAAQVGSLDSVKFLMEKGGDPWILDPYGRTACGWAIYCEQEHVAQFLQSSRNSMPSDTENPESKSISIVA</sequence>
<gene>
    <name evidence="5" type="ORF">ASPBRDRAFT_48801</name>
</gene>
<dbReference type="OMA" id="TACGWAI"/>
<feature type="region of interest" description="Disordered" evidence="4">
    <location>
        <begin position="235"/>
        <end position="255"/>
    </location>
</feature>
<dbReference type="RefSeq" id="XP_067473761.1">
    <property type="nucleotide sequence ID" value="XM_067626165.1"/>
</dbReference>
<reference evidence="6" key="1">
    <citation type="journal article" date="2017" name="Genome Biol.">
        <title>Comparative genomics reveals high biological diversity and specific adaptations in the industrially and medically important fungal genus Aspergillus.</title>
        <authorList>
            <person name="de Vries R.P."/>
            <person name="Riley R."/>
            <person name="Wiebenga A."/>
            <person name="Aguilar-Osorio G."/>
            <person name="Amillis S."/>
            <person name="Uchima C.A."/>
            <person name="Anderluh G."/>
            <person name="Asadollahi M."/>
            <person name="Askin M."/>
            <person name="Barry K."/>
            <person name="Battaglia E."/>
            <person name="Bayram O."/>
            <person name="Benocci T."/>
            <person name="Braus-Stromeyer S.A."/>
            <person name="Caldana C."/>
            <person name="Canovas D."/>
            <person name="Cerqueira G.C."/>
            <person name="Chen F."/>
            <person name="Chen W."/>
            <person name="Choi C."/>
            <person name="Clum A."/>
            <person name="Dos Santos R.A."/>
            <person name="Damasio A.R."/>
            <person name="Diallinas G."/>
            <person name="Emri T."/>
            <person name="Fekete E."/>
            <person name="Flipphi M."/>
            <person name="Freyberg S."/>
            <person name="Gallo A."/>
            <person name="Gournas C."/>
            <person name="Habgood R."/>
            <person name="Hainaut M."/>
            <person name="Harispe M.L."/>
            <person name="Henrissat B."/>
            <person name="Hilden K.S."/>
            <person name="Hope R."/>
            <person name="Hossain A."/>
            <person name="Karabika E."/>
            <person name="Karaffa L."/>
            <person name="Karanyi Z."/>
            <person name="Krasevec N."/>
            <person name="Kuo A."/>
            <person name="Kusch H."/>
            <person name="LaButti K."/>
            <person name="Lagendijk E.L."/>
            <person name="Lapidus A."/>
            <person name="Levasseur A."/>
            <person name="Lindquist E."/>
            <person name="Lipzen A."/>
            <person name="Logrieco A.F."/>
            <person name="MacCabe A."/>
            <person name="Maekelae M.R."/>
            <person name="Malavazi I."/>
            <person name="Melin P."/>
            <person name="Meyer V."/>
            <person name="Mielnichuk N."/>
            <person name="Miskei M."/>
            <person name="Molnar A.P."/>
            <person name="Mule G."/>
            <person name="Ngan C.Y."/>
            <person name="Orejas M."/>
            <person name="Orosz E."/>
            <person name="Ouedraogo J.P."/>
            <person name="Overkamp K.M."/>
            <person name="Park H.-S."/>
            <person name="Perrone G."/>
            <person name="Piumi F."/>
            <person name="Punt P.J."/>
            <person name="Ram A.F."/>
            <person name="Ramon A."/>
            <person name="Rauscher S."/>
            <person name="Record E."/>
            <person name="Riano-Pachon D.M."/>
            <person name="Robert V."/>
            <person name="Roehrig J."/>
            <person name="Ruller R."/>
            <person name="Salamov A."/>
            <person name="Salih N.S."/>
            <person name="Samson R.A."/>
            <person name="Sandor E."/>
            <person name="Sanguinetti M."/>
            <person name="Schuetze T."/>
            <person name="Sepcic K."/>
            <person name="Shelest E."/>
            <person name="Sherlock G."/>
            <person name="Sophianopoulou V."/>
            <person name="Squina F.M."/>
            <person name="Sun H."/>
            <person name="Susca A."/>
            <person name="Todd R.B."/>
            <person name="Tsang A."/>
            <person name="Unkles S.E."/>
            <person name="van de Wiele N."/>
            <person name="van Rossen-Uffink D."/>
            <person name="Oliveira J.V."/>
            <person name="Vesth T.C."/>
            <person name="Visser J."/>
            <person name="Yu J.-H."/>
            <person name="Zhou M."/>
            <person name="Andersen M.R."/>
            <person name="Archer D.B."/>
            <person name="Baker S.E."/>
            <person name="Benoit I."/>
            <person name="Brakhage A.A."/>
            <person name="Braus G.H."/>
            <person name="Fischer R."/>
            <person name="Frisvad J.C."/>
            <person name="Goldman G.H."/>
            <person name="Houbraken J."/>
            <person name="Oakley B."/>
            <person name="Pocsi I."/>
            <person name="Scazzocchio C."/>
            <person name="Seiboth B."/>
            <person name="vanKuyk P.A."/>
            <person name="Wortman J."/>
            <person name="Dyer P.S."/>
            <person name="Grigoriev I.V."/>
        </authorList>
    </citation>
    <scope>NUCLEOTIDE SEQUENCE [LARGE SCALE GENOMIC DNA]</scope>
    <source>
        <strain evidence="6">CBS 101740 / IMI 381727 / IBT 21946</strain>
    </source>
</reference>
<dbReference type="EMBL" id="KV878698">
    <property type="protein sequence ID" value="OJJ66511.1"/>
    <property type="molecule type" value="Genomic_DNA"/>
</dbReference>
<keyword evidence="1" id="KW-0677">Repeat</keyword>
<dbReference type="Gene3D" id="1.25.40.20">
    <property type="entry name" value="Ankyrin repeat-containing domain"/>
    <property type="match status" value="2"/>
</dbReference>
<dbReference type="SUPFAM" id="SSF48403">
    <property type="entry name" value="Ankyrin repeat"/>
    <property type="match status" value="1"/>
</dbReference>
<evidence type="ECO:0000256" key="1">
    <source>
        <dbReference type="ARBA" id="ARBA00022737"/>
    </source>
</evidence>
<evidence type="ECO:0000256" key="4">
    <source>
        <dbReference type="SAM" id="MobiDB-lite"/>
    </source>
</evidence>
<name>A0A1L9U4A1_ASPBC</name>
<evidence type="ECO:0000256" key="2">
    <source>
        <dbReference type="ARBA" id="ARBA00023043"/>
    </source>
</evidence>
<dbReference type="Proteomes" id="UP000184499">
    <property type="component" value="Unassembled WGS sequence"/>
</dbReference>
<dbReference type="InterPro" id="IPR036770">
    <property type="entry name" value="Ankyrin_rpt-contain_sf"/>
</dbReference>
<dbReference type="PROSITE" id="PS50297">
    <property type="entry name" value="ANK_REP_REGION"/>
    <property type="match status" value="1"/>
</dbReference>
<dbReference type="Pfam" id="PF12796">
    <property type="entry name" value="Ank_2"/>
    <property type="match status" value="2"/>
</dbReference>
<evidence type="ECO:0000313" key="5">
    <source>
        <dbReference type="EMBL" id="OJJ66511.1"/>
    </source>
</evidence>
<keyword evidence="2 3" id="KW-0040">ANK repeat</keyword>
<dbReference type="InterPro" id="IPR002110">
    <property type="entry name" value="Ankyrin_rpt"/>
</dbReference>
<protein>
    <submittedName>
        <fullName evidence="5">Uncharacterized protein</fullName>
    </submittedName>
</protein>
<evidence type="ECO:0000256" key="3">
    <source>
        <dbReference type="PROSITE-ProRule" id="PRU00023"/>
    </source>
</evidence>
<dbReference type="GeneID" id="93578653"/>
<dbReference type="STRING" id="767769.A0A1L9U4A1"/>
<dbReference type="PANTHER" id="PTHR24198">
    <property type="entry name" value="ANKYRIN REPEAT AND PROTEIN KINASE DOMAIN-CONTAINING PROTEIN"/>
    <property type="match status" value="1"/>
</dbReference>
<organism evidence="5 6">
    <name type="scientific">Aspergillus brasiliensis (strain CBS 101740 / IMI 381727 / IBT 21946)</name>
    <dbReference type="NCBI Taxonomy" id="767769"/>
    <lineage>
        <taxon>Eukaryota</taxon>
        <taxon>Fungi</taxon>
        <taxon>Dikarya</taxon>
        <taxon>Ascomycota</taxon>
        <taxon>Pezizomycotina</taxon>
        <taxon>Eurotiomycetes</taxon>
        <taxon>Eurotiomycetidae</taxon>
        <taxon>Eurotiales</taxon>
        <taxon>Aspergillaceae</taxon>
        <taxon>Aspergillus</taxon>
        <taxon>Aspergillus subgen. Circumdati</taxon>
    </lineage>
</organism>
<keyword evidence="6" id="KW-1185">Reference proteome</keyword>
<evidence type="ECO:0000313" key="6">
    <source>
        <dbReference type="Proteomes" id="UP000184499"/>
    </source>
</evidence>